<accession>J9CM98</accession>
<name>J9CM98_9ZZZZ</name>
<gene>
    <name evidence="1" type="ORF">EVA_10672</name>
</gene>
<dbReference type="AlphaFoldDB" id="J9CM98"/>
<dbReference type="EMBL" id="AMCI01003043">
    <property type="protein sequence ID" value="EJX01221.1"/>
    <property type="molecule type" value="Genomic_DNA"/>
</dbReference>
<organism evidence="1">
    <name type="scientific">gut metagenome</name>
    <dbReference type="NCBI Taxonomy" id="749906"/>
    <lineage>
        <taxon>unclassified sequences</taxon>
        <taxon>metagenomes</taxon>
        <taxon>organismal metagenomes</taxon>
    </lineage>
</organism>
<proteinExistence type="predicted"/>
<comment type="caution">
    <text evidence="1">The sequence shown here is derived from an EMBL/GenBank/DDBJ whole genome shotgun (WGS) entry which is preliminary data.</text>
</comment>
<protein>
    <submittedName>
        <fullName evidence="1">Uncharacterized protein</fullName>
    </submittedName>
</protein>
<reference evidence="1" key="1">
    <citation type="journal article" date="2012" name="PLoS ONE">
        <title>Gene sets for utilization of primary and secondary nutrition supplies in the distal gut of endangered iberian lynx.</title>
        <authorList>
            <person name="Alcaide M."/>
            <person name="Messina E."/>
            <person name="Richter M."/>
            <person name="Bargiela R."/>
            <person name="Peplies J."/>
            <person name="Huws S.A."/>
            <person name="Newbold C.J."/>
            <person name="Golyshin P.N."/>
            <person name="Simon M.A."/>
            <person name="Lopez G."/>
            <person name="Yakimov M.M."/>
            <person name="Ferrer M."/>
        </authorList>
    </citation>
    <scope>NUCLEOTIDE SEQUENCE</scope>
</reference>
<sequence length="53" mass="6187">MNPMNSKEKTEPFLYITSAAIRASRQSLQTLSLHINNKPENQRLKSIQTEYHK</sequence>
<evidence type="ECO:0000313" key="1">
    <source>
        <dbReference type="EMBL" id="EJX01221.1"/>
    </source>
</evidence>